<dbReference type="Gene3D" id="3.30.420.10">
    <property type="entry name" value="Ribonuclease H-like superfamily/Ribonuclease H"/>
    <property type="match status" value="1"/>
</dbReference>
<proteinExistence type="predicted"/>
<dbReference type="OrthoDB" id="5853607at2759"/>
<dbReference type="AlphaFoldDB" id="A0A811LKM5"/>
<feature type="compositionally biased region" description="Low complexity" evidence="1">
    <location>
        <begin position="542"/>
        <end position="559"/>
    </location>
</feature>
<dbReference type="Proteomes" id="UP000614601">
    <property type="component" value="Unassembled WGS sequence"/>
</dbReference>
<dbReference type="GO" id="GO:0003676">
    <property type="term" value="F:nucleic acid binding"/>
    <property type="evidence" value="ECO:0007669"/>
    <property type="project" value="InterPro"/>
</dbReference>
<dbReference type="EMBL" id="CAJFCW020000006">
    <property type="protein sequence ID" value="CAG9123479.1"/>
    <property type="molecule type" value="Genomic_DNA"/>
</dbReference>
<evidence type="ECO:0000313" key="3">
    <source>
        <dbReference type="Proteomes" id="UP000614601"/>
    </source>
</evidence>
<feature type="region of interest" description="Disordered" evidence="1">
    <location>
        <begin position="521"/>
        <end position="603"/>
    </location>
</feature>
<evidence type="ECO:0000256" key="1">
    <source>
        <dbReference type="SAM" id="MobiDB-lite"/>
    </source>
</evidence>
<organism evidence="2 3">
    <name type="scientific">Bursaphelenchus okinawaensis</name>
    <dbReference type="NCBI Taxonomy" id="465554"/>
    <lineage>
        <taxon>Eukaryota</taxon>
        <taxon>Metazoa</taxon>
        <taxon>Ecdysozoa</taxon>
        <taxon>Nematoda</taxon>
        <taxon>Chromadorea</taxon>
        <taxon>Rhabditida</taxon>
        <taxon>Tylenchina</taxon>
        <taxon>Tylenchomorpha</taxon>
        <taxon>Aphelenchoidea</taxon>
        <taxon>Aphelenchoididae</taxon>
        <taxon>Bursaphelenchus</taxon>
    </lineage>
</organism>
<dbReference type="InterPro" id="IPR036397">
    <property type="entry name" value="RNaseH_sf"/>
</dbReference>
<feature type="compositionally biased region" description="Low complexity" evidence="1">
    <location>
        <begin position="581"/>
        <end position="593"/>
    </location>
</feature>
<name>A0A811LKM5_9BILA</name>
<sequence>MFAGLNRPHGLSCVFSQASASGEEGRVGMGCFAPAWSDPPLPNQDGPDENALFSSNFDSDRTEYGCVMSGCEMSEAGRQKFLAKANAVYSRKPNNTCVINKYEYVRRVQRLLAIANGEPKVQQDQRLLKNCCLVTDPNDPGNPKLCKANTTLAYVAMEDMYDILHSVHLQLNHAGRNCMQRFVRTRYCNVSKDCIMMFLTTCDNCPRQRRMNGVTKKQLMTLQGFLSGDEDDDMDDMEDDKEISMASTSAGANASVVSTTPLNMNFPKKDSDSFARGQFEVFNMNDQPDGVYHAFLRYVNLQTREVRLRPLIMDTVDKIADSLIDIFCDQGAPVVLQSRNGRQTVKNVVKEINKILPQCRLLDGSVQNAAEPAEIISSQLNELMRRHGHNNWAKMLRILQFELNSTKNASGFSPFEVMYGRQPSMGLKSSKLLDAIYEKTQSEEEIMEYLQDAELVRMSVFCQQAPTLNERKTVPTSSVRSVYDEQIVFNNHYSPINSQSNIQSSPVINQFDIVSIAQNSTPTSSAHYTHPHTPITSHQATPQPQQPQQQHLQQSQQPQNNPPPQPTHEQHYQHAQTQNGTQQMHQTQPGTQQFAEHQTQNGTSQFAEHQNQNIMYNDPPPNDIIIKPEGMSTQQQHDIIVQQQMNC</sequence>
<evidence type="ECO:0008006" key="4">
    <source>
        <dbReference type="Google" id="ProtNLM"/>
    </source>
</evidence>
<accession>A0A811LKM5</accession>
<feature type="compositionally biased region" description="Polar residues" evidence="1">
    <location>
        <begin position="594"/>
        <end position="603"/>
    </location>
</feature>
<comment type="caution">
    <text evidence="2">The sequence shown here is derived from an EMBL/GenBank/DDBJ whole genome shotgun (WGS) entry which is preliminary data.</text>
</comment>
<protein>
    <recommendedName>
        <fullName evidence="4">Integrase catalytic domain-containing protein</fullName>
    </recommendedName>
</protein>
<dbReference type="Proteomes" id="UP000783686">
    <property type="component" value="Unassembled WGS sequence"/>
</dbReference>
<reference evidence="2" key="1">
    <citation type="submission" date="2020-09" db="EMBL/GenBank/DDBJ databases">
        <authorList>
            <person name="Kikuchi T."/>
        </authorList>
    </citation>
    <scope>NUCLEOTIDE SEQUENCE</scope>
    <source>
        <strain evidence="2">SH1</strain>
    </source>
</reference>
<evidence type="ECO:0000313" key="2">
    <source>
        <dbReference type="EMBL" id="CAD5227662.1"/>
    </source>
</evidence>
<keyword evidence="3" id="KW-1185">Reference proteome</keyword>
<dbReference type="EMBL" id="CAJFDH010000006">
    <property type="protein sequence ID" value="CAD5227662.1"/>
    <property type="molecule type" value="Genomic_DNA"/>
</dbReference>
<gene>
    <name evidence="2" type="ORF">BOKJ2_LOCUS12285</name>
</gene>